<accession>A0A2T7BQG3</accession>
<dbReference type="EMBL" id="QCYK01000001">
    <property type="protein sequence ID" value="PUZ29903.1"/>
    <property type="molecule type" value="Genomic_DNA"/>
</dbReference>
<protein>
    <recommendedName>
        <fullName evidence="3">Lipoprotein</fullName>
    </recommendedName>
</protein>
<evidence type="ECO:0008006" key="3">
    <source>
        <dbReference type="Google" id="ProtNLM"/>
    </source>
</evidence>
<dbReference type="AlphaFoldDB" id="A0A2T7BQG3"/>
<dbReference type="RefSeq" id="WP_108686541.1">
    <property type="nucleotide sequence ID" value="NZ_QCYK01000001.1"/>
</dbReference>
<dbReference type="Proteomes" id="UP000244450">
    <property type="component" value="Unassembled WGS sequence"/>
</dbReference>
<name>A0A2T7BQG3_9BACT</name>
<keyword evidence="2" id="KW-1185">Reference proteome</keyword>
<evidence type="ECO:0000313" key="1">
    <source>
        <dbReference type="EMBL" id="PUZ29903.1"/>
    </source>
</evidence>
<dbReference type="OrthoDB" id="9812120at2"/>
<evidence type="ECO:0000313" key="2">
    <source>
        <dbReference type="Proteomes" id="UP000244450"/>
    </source>
</evidence>
<organism evidence="1 2">
    <name type="scientific">Chitinophaga parva</name>
    <dbReference type="NCBI Taxonomy" id="2169414"/>
    <lineage>
        <taxon>Bacteria</taxon>
        <taxon>Pseudomonadati</taxon>
        <taxon>Bacteroidota</taxon>
        <taxon>Chitinophagia</taxon>
        <taxon>Chitinophagales</taxon>
        <taxon>Chitinophagaceae</taxon>
        <taxon>Chitinophaga</taxon>
    </lineage>
</organism>
<proteinExistence type="predicted"/>
<sequence>MHKGYLLTCLCLILLPGYDCQKTERLQQAFKKDRLVVTPLPADTTILVDTLAYNARLQRLAHWPASSRWPVKAAYPLRGAILPFKRVVAFYGNLYSGGMGILGALPPEQMLDKLQEEVQHWTDADTTTPVVPALHYIAVTAQRTPGPAGRYNLRMPDQQIDKILELAARAHALVFLDIQVGHSHLQDEIPLLKKYLAMPQVHLGIDPEYSMKDGSVPCASIGTFDAADINYASGWLANLVREEGIPPKILVVHRFTQAMVTNYANIRTCPEVQIVMNMDGFGFPGRKIDTYVHWIAGQPVQFTGFKLFYINDVRDKRSTGLMTPQQVLALTPQPIYIQYQ</sequence>
<reference evidence="1 2" key="1">
    <citation type="submission" date="2018-04" db="EMBL/GenBank/DDBJ databases">
        <title>Chitinophaga fuyangensis sp. nov., isolated from soil in a chemical factory.</title>
        <authorList>
            <person name="Chen K."/>
        </authorList>
    </citation>
    <scope>NUCLEOTIDE SEQUENCE [LARGE SCALE GENOMIC DNA]</scope>
    <source>
        <strain evidence="1 2">LY-1</strain>
    </source>
</reference>
<comment type="caution">
    <text evidence="1">The sequence shown here is derived from an EMBL/GenBank/DDBJ whole genome shotgun (WGS) entry which is preliminary data.</text>
</comment>
<gene>
    <name evidence="1" type="ORF">DCC81_09990</name>
</gene>